<dbReference type="Proteomes" id="UP001142055">
    <property type="component" value="Chromosome 2"/>
</dbReference>
<feature type="non-terminal residue" evidence="1">
    <location>
        <position position="1"/>
    </location>
</feature>
<dbReference type="EMBL" id="JAPWDV010000002">
    <property type="protein sequence ID" value="KAJ6219947.1"/>
    <property type="molecule type" value="Genomic_DNA"/>
</dbReference>
<comment type="caution">
    <text evidence="1">The sequence shown here is derived from an EMBL/GenBank/DDBJ whole genome shotgun (WGS) entry which is preliminary data.</text>
</comment>
<sequence length="76" mass="8704">SLVHCPTFNAYCCCCCCCFRRRHLRSFDASQLLVSRMLPNGMKADQWPSGRIAEWPQAIRIVVAPDVFIKLDCRAK</sequence>
<protein>
    <submittedName>
        <fullName evidence="1">Uncharacterized protein</fullName>
    </submittedName>
</protein>
<dbReference type="AlphaFoldDB" id="A0A9Q0M908"/>
<proteinExistence type="predicted"/>
<accession>A0A9Q0M908</accession>
<evidence type="ECO:0000313" key="1">
    <source>
        <dbReference type="EMBL" id="KAJ6219947.1"/>
    </source>
</evidence>
<name>A0A9Q0M908_BLOTA</name>
<keyword evidence="2" id="KW-1185">Reference proteome</keyword>
<gene>
    <name evidence="1" type="ORF">RDWZM_005759</name>
</gene>
<evidence type="ECO:0000313" key="2">
    <source>
        <dbReference type="Proteomes" id="UP001142055"/>
    </source>
</evidence>
<reference evidence="1" key="1">
    <citation type="submission" date="2022-12" db="EMBL/GenBank/DDBJ databases">
        <title>Genome assemblies of Blomia tropicalis.</title>
        <authorList>
            <person name="Cui Y."/>
        </authorList>
    </citation>
    <scope>NUCLEOTIDE SEQUENCE</scope>
    <source>
        <tissue evidence="1">Adult mites</tissue>
    </source>
</reference>
<organism evidence="1 2">
    <name type="scientific">Blomia tropicalis</name>
    <name type="common">Mite</name>
    <dbReference type="NCBI Taxonomy" id="40697"/>
    <lineage>
        <taxon>Eukaryota</taxon>
        <taxon>Metazoa</taxon>
        <taxon>Ecdysozoa</taxon>
        <taxon>Arthropoda</taxon>
        <taxon>Chelicerata</taxon>
        <taxon>Arachnida</taxon>
        <taxon>Acari</taxon>
        <taxon>Acariformes</taxon>
        <taxon>Sarcoptiformes</taxon>
        <taxon>Astigmata</taxon>
        <taxon>Glycyphagoidea</taxon>
        <taxon>Echimyopodidae</taxon>
        <taxon>Blomia</taxon>
    </lineage>
</organism>